<dbReference type="GO" id="GO:0015074">
    <property type="term" value="P:DNA integration"/>
    <property type="evidence" value="ECO:0007669"/>
    <property type="project" value="InterPro"/>
</dbReference>
<protein>
    <recommendedName>
        <fullName evidence="3">Core-binding (CB) domain-containing protein</fullName>
    </recommendedName>
</protein>
<dbReference type="PROSITE" id="PS51900">
    <property type="entry name" value="CB"/>
    <property type="match status" value="1"/>
</dbReference>
<dbReference type="PANTHER" id="PTHR35617:SF3">
    <property type="entry name" value="CORE-BINDING (CB) DOMAIN-CONTAINING PROTEIN"/>
    <property type="match status" value="1"/>
</dbReference>
<evidence type="ECO:0000256" key="2">
    <source>
        <dbReference type="ARBA" id="ARBA00023172"/>
    </source>
</evidence>
<keyword evidence="2" id="KW-0233">DNA recombination</keyword>
<dbReference type="GO" id="GO:0006310">
    <property type="term" value="P:DNA recombination"/>
    <property type="evidence" value="ECO:0007669"/>
    <property type="project" value="UniProtKB-KW"/>
</dbReference>
<dbReference type="Proteomes" id="UP000683360">
    <property type="component" value="Unassembled WGS sequence"/>
</dbReference>
<gene>
    <name evidence="4" type="ORF">MEDL_65727</name>
</gene>
<dbReference type="EMBL" id="CAJPWZ010003234">
    <property type="protein sequence ID" value="CAG2254245.1"/>
    <property type="molecule type" value="Genomic_DNA"/>
</dbReference>
<name>A0A8S3VGP4_MYTED</name>
<dbReference type="InterPro" id="IPR044068">
    <property type="entry name" value="CB"/>
</dbReference>
<dbReference type="Gene3D" id="1.10.150.130">
    <property type="match status" value="1"/>
</dbReference>
<dbReference type="GO" id="GO:0003677">
    <property type="term" value="F:DNA binding"/>
    <property type="evidence" value="ECO:0007669"/>
    <property type="project" value="UniProtKB-KW"/>
</dbReference>
<comment type="caution">
    <text evidence="4">The sequence shown here is derived from an EMBL/GenBank/DDBJ whole genome shotgun (WGS) entry which is preliminary data.</text>
</comment>
<proteinExistence type="predicted"/>
<evidence type="ECO:0000256" key="1">
    <source>
        <dbReference type="ARBA" id="ARBA00023125"/>
    </source>
</evidence>
<dbReference type="InterPro" id="IPR010998">
    <property type="entry name" value="Integrase_recombinase_N"/>
</dbReference>
<dbReference type="OrthoDB" id="10064229at2759"/>
<dbReference type="InterPro" id="IPR011010">
    <property type="entry name" value="DNA_brk_join_enz"/>
</dbReference>
<dbReference type="Gene3D" id="1.10.443.10">
    <property type="entry name" value="Intergrase catalytic core"/>
    <property type="match status" value="1"/>
</dbReference>
<evidence type="ECO:0000313" key="4">
    <source>
        <dbReference type="EMBL" id="CAG2254245.1"/>
    </source>
</evidence>
<dbReference type="AlphaFoldDB" id="A0A8S3VGP4"/>
<evidence type="ECO:0000313" key="5">
    <source>
        <dbReference type="Proteomes" id="UP000683360"/>
    </source>
</evidence>
<accession>A0A8S3VGP4</accession>
<keyword evidence="5" id="KW-1185">Reference proteome</keyword>
<keyword evidence="1" id="KW-0238">DNA-binding</keyword>
<dbReference type="InterPro" id="IPR013762">
    <property type="entry name" value="Integrase-like_cat_sf"/>
</dbReference>
<dbReference type="SUPFAM" id="SSF56349">
    <property type="entry name" value="DNA breaking-rejoining enzymes"/>
    <property type="match status" value="1"/>
</dbReference>
<organism evidence="4 5">
    <name type="scientific">Mytilus edulis</name>
    <name type="common">Blue mussel</name>
    <dbReference type="NCBI Taxonomy" id="6550"/>
    <lineage>
        <taxon>Eukaryota</taxon>
        <taxon>Metazoa</taxon>
        <taxon>Spiralia</taxon>
        <taxon>Lophotrochozoa</taxon>
        <taxon>Mollusca</taxon>
        <taxon>Bivalvia</taxon>
        <taxon>Autobranchia</taxon>
        <taxon>Pteriomorphia</taxon>
        <taxon>Mytilida</taxon>
        <taxon>Mytiloidea</taxon>
        <taxon>Mytilidae</taxon>
        <taxon>Mytilinae</taxon>
        <taxon>Mytilus</taxon>
    </lineage>
</organism>
<reference evidence="4" key="1">
    <citation type="submission" date="2021-03" db="EMBL/GenBank/DDBJ databases">
        <authorList>
            <person name="Bekaert M."/>
        </authorList>
    </citation>
    <scope>NUCLEOTIDE SEQUENCE</scope>
</reference>
<sequence length="457" mass="52850">MLCSWRKSTKKQYKVFVKKWFSYCRERKISEVQISINIVLDYLTILFENGLGYSSINTARSALSALGLVIDNVLVGAHPLVVRFMKGVYNLRPTKSKNICVWDVSLVLNYLRKLSPVNMLTLQEVTLKLVMLIALTNATRVQTLKFLSVDCMEKLRDEFVFHLDVLLKQSRPGYKNPDVKLRAFPPDRRLCVYTVLKEYIKRTEILRVHTKQLLISYIKPHKAVTCSTISRWIKVVLQKSGIDTRQFSAHSVRSAATSKAKLYNVSLADIMSKAEYHLAFIIKKFVSLKTEVYPRYDGEMFATLLQEEVQSQSRRNRGDRKLRWVTYCHWAYALKDSEIGPDDAQYAWPKVVLNYLRSLAPLDIKGEIKKIVEPQLQRIIFLNPLGETYPQERMFAEKHLQGSSMEGITKAEANWERKHVANTLMMLREHMEGCCPCCGCTTNPEEEPFVMFITIEL</sequence>
<feature type="domain" description="Core-binding (CB)" evidence="3">
    <location>
        <begin position="1"/>
        <end position="71"/>
    </location>
</feature>
<dbReference type="PANTHER" id="PTHR35617">
    <property type="entry name" value="PHAGE_INTEGRASE DOMAIN-CONTAINING PROTEIN"/>
    <property type="match status" value="1"/>
</dbReference>
<evidence type="ECO:0000259" key="3">
    <source>
        <dbReference type="PROSITE" id="PS51900"/>
    </source>
</evidence>